<dbReference type="WBParaSite" id="MBELARI_LOCUS6143">
    <property type="protein sequence ID" value="MBELARI_LOCUS6143"/>
    <property type="gene ID" value="MBELARI_LOCUS6143"/>
</dbReference>
<evidence type="ECO:0000313" key="1">
    <source>
        <dbReference type="Proteomes" id="UP000887575"/>
    </source>
</evidence>
<accession>A0AAF3FH30</accession>
<protein>
    <submittedName>
        <fullName evidence="2">Uncharacterized protein</fullName>
    </submittedName>
</protein>
<reference evidence="2" key="1">
    <citation type="submission" date="2024-02" db="UniProtKB">
        <authorList>
            <consortium name="WormBaseParasite"/>
        </authorList>
    </citation>
    <scope>IDENTIFICATION</scope>
</reference>
<proteinExistence type="predicted"/>
<sequence>MLLRSLFPIKIDKSNHPGTINSSTSNVKVHLDIGWIHPRKHEFYDYKKNRQWSDFIGLEDFGPLDPSTDYIKEVTLQRPCKSRDQE</sequence>
<dbReference type="Proteomes" id="UP000887575">
    <property type="component" value="Unassembled WGS sequence"/>
</dbReference>
<keyword evidence="1" id="KW-1185">Reference proteome</keyword>
<dbReference type="AlphaFoldDB" id="A0AAF3FH30"/>
<organism evidence="1 2">
    <name type="scientific">Mesorhabditis belari</name>
    <dbReference type="NCBI Taxonomy" id="2138241"/>
    <lineage>
        <taxon>Eukaryota</taxon>
        <taxon>Metazoa</taxon>
        <taxon>Ecdysozoa</taxon>
        <taxon>Nematoda</taxon>
        <taxon>Chromadorea</taxon>
        <taxon>Rhabditida</taxon>
        <taxon>Rhabditina</taxon>
        <taxon>Rhabditomorpha</taxon>
        <taxon>Rhabditoidea</taxon>
        <taxon>Rhabditidae</taxon>
        <taxon>Mesorhabditinae</taxon>
        <taxon>Mesorhabditis</taxon>
    </lineage>
</organism>
<name>A0AAF3FH30_9BILA</name>
<evidence type="ECO:0000313" key="2">
    <source>
        <dbReference type="WBParaSite" id="MBELARI_LOCUS6143"/>
    </source>
</evidence>